<evidence type="ECO:0000313" key="5">
    <source>
        <dbReference type="EMBL" id="QQP38597.1"/>
    </source>
</evidence>
<dbReference type="GO" id="GO:0016020">
    <property type="term" value="C:membrane"/>
    <property type="evidence" value="ECO:0007669"/>
    <property type="project" value="UniProtKB-SubCell"/>
</dbReference>
<dbReference type="InterPro" id="IPR007274">
    <property type="entry name" value="Cop_transporter"/>
</dbReference>
<evidence type="ECO:0000256" key="4">
    <source>
        <dbReference type="RuleBase" id="RU367022"/>
    </source>
</evidence>
<keyword evidence="4" id="KW-0187">Copper transport</keyword>
<proteinExistence type="inferred from homology"/>
<keyword evidence="4" id="KW-0406">Ion transport</keyword>
<sequence length="131" mass="14531">EVILFDFWDVNSELDMALSCIAVFIVTALYEGLKLVREIVVNKLKEPCCGNGTEEATTKKKAPPLGVHVWLVSHHSDSPPCPPIHSGLSPYAHLHDLQLLFVLAMVLGSGFGYFIFGWQRVSTLNDSDHCH</sequence>
<comment type="subcellular location">
    <subcellularLocation>
        <location evidence="4">Membrane</location>
        <topology evidence="4">Multi-pass membrane protein</topology>
    </subcellularLocation>
</comment>
<protein>
    <recommendedName>
        <fullName evidence="4">Copper transport protein</fullName>
    </recommendedName>
</protein>
<feature type="non-terminal residue" evidence="5">
    <location>
        <position position="1"/>
    </location>
</feature>
<keyword evidence="1 4" id="KW-0812">Transmembrane</keyword>
<keyword evidence="4" id="KW-0186">Copper</keyword>
<evidence type="ECO:0000313" key="6">
    <source>
        <dbReference type="Proteomes" id="UP000595437"/>
    </source>
</evidence>
<evidence type="ECO:0000256" key="2">
    <source>
        <dbReference type="ARBA" id="ARBA00022989"/>
    </source>
</evidence>
<keyword evidence="4" id="KW-0813">Transport</keyword>
<dbReference type="GO" id="GO:0005375">
    <property type="term" value="F:copper ion transmembrane transporter activity"/>
    <property type="evidence" value="ECO:0007669"/>
    <property type="project" value="UniProtKB-UniRule"/>
</dbReference>
<dbReference type="Proteomes" id="UP000595437">
    <property type="component" value="Chromosome 13"/>
</dbReference>
<feature type="transmembrane region" description="Helical" evidence="4">
    <location>
        <begin position="16"/>
        <end position="33"/>
    </location>
</feature>
<gene>
    <name evidence="5" type="ORF">FKW44_019212</name>
</gene>
<evidence type="ECO:0000256" key="1">
    <source>
        <dbReference type="ARBA" id="ARBA00022692"/>
    </source>
</evidence>
<dbReference type="OrthoDB" id="161814at2759"/>
<dbReference type="PANTHER" id="PTHR12483">
    <property type="entry name" value="SOLUTE CARRIER FAMILY 31 COPPER TRANSPORTERS"/>
    <property type="match status" value="1"/>
</dbReference>
<comment type="similarity">
    <text evidence="4">Belongs to the copper transporter (Ctr) (TC 1.A.56) family. SLC31A subfamily.</text>
</comment>
<dbReference type="Pfam" id="PF04145">
    <property type="entry name" value="Ctr"/>
    <property type="match status" value="1"/>
</dbReference>
<dbReference type="AlphaFoldDB" id="A0A7T8GVK6"/>
<evidence type="ECO:0000256" key="3">
    <source>
        <dbReference type="ARBA" id="ARBA00023136"/>
    </source>
</evidence>
<accession>A0A7T8GVK6</accession>
<keyword evidence="3 4" id="KW-0472">Membrane</keyword>
<dbReference type="PANTHER" id="PTHR12483:SF115">
    <property type="entry name" value="COPPER TRANSPORT PROTEIN"/>
    <property type="match status" value="1"/>
</dbReference>
<reference evidence="6" key="1">
    <citation type="submission" date="2021-01" db="EMBL/GenBank/DDBJ databases">
        <title>Caligus Genome Assembly.</title>
        <authorList>
            <person name="Gallardo-Escarate C."/>
        </authorList>
    </citation>
    <scope>NUCLEOTIDE SEQUENCE [LARGE SCALE GENOMIC DNA]</scope>
</reference>
<feature type="transmembrane region" description="Helical" evidence="4">
    <location>
        <begin position="99"/>
        <end position="118"/>
    </location>
</feature>
<dbReference type="EMBL" id="CP045902">
    <property type="protein sequence ID" value="QQP38597.1"/>
    <property type="molecule type" value="Genomic_DNA"/>
</dbReference>
<name>A0A7T8GVK6_CALRO</name>
<organism evidence="5 6">
    <name type="scientific">Caligus rogercresseyi</name>
    <name type="common">Sea louse</name>
    <dbReference type="NCBI Taxonomy" id="217165"/>
    <lineage>
        <taxon>Eukaryota</taxon>
        <taxon>Metazoa</taxon>
        <taxon>Ecdysozoa</taxon>
        <taxon>Arthropoda</taxon>
        <taxon>Crustacea</taxon>
        <taxon>Multicrustacea</taxon>
        <taxon>Hexanauplia</taxon>
        <taxon>Copepoda</taxon>
        <taxon>Siphonostomatoida</taxon>
        <taxon>Caligidae</taxon>
        <taxon>Caligus</taxon>
    </lineage>
</organism>
<keyword evidence="2 4" id="KW-1133">Transmembrane helix</keyword>
<keyword evidence="6" id="KW-1185">Reference proteome</keyword>